<dbReference type="SUPFAM" id="SSF53335">
    <property type="entry name" value="S-adenosyl-L-methionine-dependent methyltransferases"/>
    <property type="match status" value="1"/>
</dbReference>
<evidence type="ECO:0000313" key="1">
    <source>
        <dbReference type="EMBL" id="HIZ36662.1"/>
    </source>
</evidence>
<dbReference type="Proteomes" id="UP000824037">
    <property type="component" value="Unassembled WGS sequence"/>
</dbReference>
<keyword evidence="1" id="KW-0489">Methyltransferase</keyword>
<dbReference type="GO" id="GO:0008168">
    <property type="term" value="F:methyltransferase activity"/>
    <property type="evidence" value="ECO:0007669"/>
    <property type="project" value="UniProtKB-KW"/>
</dbReference>
<evidence type="ECO:0000313" key="2">
    <source>
        <dbReference type="Proteomes" id="UP000824037"/>
    </source>
</evidence>
<sequence length="250" mass="27589">MREFEDLVAEAAAADITGWDFTWLAGRATEERPPWGYLRRLSSALGTVTSAVDLDTGGGEVIAQVPHLPPSTYVTEGWPPNAARARELLGPRGVQVLETEPGAPVPLPDSAVELVTARHPVSPQWLEIARLLAPGGHYLAQHVGPASAFELIEHFLGPLPRQRHSRDPDAEAAAAQRAGLAVVELRTARCRMEFFDVGAVVWILRKCPWWVPDFTVDRYRDRLHVLDSQIRADGVFVAHSTRHLIRACPR</sequence>
<reference evidence="1" key="2">
    <citation type="submission" date="2021-04" db="EMBL/GenBank/DDBJ databases">
        <authorList>
            <person name="Gilroy R."/>
        </authorList>
    </citation>
    <scope>NUCLEOTIDE SEQUENCE</scope>
    <source>
        <strain evidence="1">ChiGjej4B4-7305</strain>
    </source>
</reference>
<organism evidence="1 2">
    <name type="scientific">Candidatus Ruania gallistercoris</name>
    <dbReference type="NCBI Taxonomy" id="2838746"/>
    <lineage>
        <taxon>Bacteria</taxon>
        <taxon>Bacillati</taxon>
        <taxon>Actinomycetota</taxon>
        <taxon>Actinomycetes</taxon>
        <taxon>Micrococcales</taxon>
        <taxon>Ruaniaceae</taxon>
        <taxon>Ruania</taxon>
    </lineage>
</organism>
<proteinExistence type="predicted"/>
<reference evidence="1" key="1">
    <citation type="journal article" date="2021" name="PeerJ">
        <title>Extensive microbial diversity within the chicken gut microbiome revealed by metagenomics and culture.</title>
        <authorList>
            <person name="Gilroy R."/>
            <person name="Ravi A."/>
            <person name="Getino M."/>
            <person name="Pursley I."/>
            <person name="Horton D.L."/>
            <person name="Alikhan N.F."/>
            <person name="Baker D."/>
            <person name="Gharbi K."/>
            <person name="Hall N."/>
            <person name="Watson M."/>
            <person name="Adriaenssens E.M."/>
            <person name="Foster-Nyarko E."/>
            <person name="Jarju S."/>
            <person name="Secka A."/>
            <person name="Antonio M."/>
            <person name="Oren A."/>
            <person name="Chaudhuri R.R."/>
            <person name="La Ragione R."/>
            <person name="Hildebrand F."/>
            <person name="Pallen M.J."/>
        </authorList>
    </citation>
    <scope>NUCLEOTIDE SEQUENCE</scope>
    <source>
        <strain evidence="1">ChiGjej4B4-7305</strain>
    </source>
</reference>
<name>A0A9D2EG20_9MICO</name>
<dbReference type="GO" id="GO:0032259">
    <property type="term" value="P:methylation"/>
    <property type="evidence" value="ECO:0007669"/>
    <property type="project" value="UniProtKB-KW"/>
</dbReference>
<gene>
    <name evidence="1" type="ORF">H9815_12860</name>
</gene>
<dbReference type="InterPro" id="IPR029063">
    <property type="entry name" value="SAM-dependent_MTases_sf"/>
</dbReference>
<accession>A0A9D2EG20</accession>
<dbReference type="AlphaFoldDB" id="A0A9D2EG20"/>
<keyword evidence="1" id="KW-0808">Transferase</keyword>
<dbReference type="EMBL" id="DXBY01000220">
    <property type="protein sequence ID" value="HIZ36662.1"/>
    <property type="molecule type" value="Genomic_DNA"/>
</dbReference>
<protein>
    <submittedName>
        <fullName evidence="1">Class I SAM-dependent methyltransferase</fullName>
    </submittedName>
</protein>
<dbReference type="PANTHER" id="PTHR43460:SF1">
    <property type="entry name" value="METHYLTRANSFERASE TYPE 11 DOMAIN-CONTAINING PROTEIN"/>
    <property type="match status" value="1"/>
</dbReference>
<dbReference type="PANTHER" id="PTHR43460">
    <property type="entry name" value="METHYLTRANSFERASE"/>
    <property type="match status" value="1"/>
</dbReference>
<dbReference type="InterPro" id="IPR052939">
    <property type="entry name" value="23S_rRNA_MeTrnsfrase_RlmA"/>
</dbReference>
<comment type="caution">
    <text evidence="1">The sequence shown here is derived from an EMBL/GenBank/DDBJ whole genome shotgun (WGS) entry which is preliminary data.</text>
</comment>
<dbReference type="Gene3D" id="3.40.50.150">
    <property type="entry name" value="Vaccinia Virus protein VP39"/>
    <property type="match status" value="1"/>
</dbReference>